<dbReference type="InterPro" id="IPR003599">
    <property type="entry name" value="Ig_sub"/>
</dbReference>
<reference evidence="7" key="1">
    <citation type="journal article" date="2016" name="BMC Genomics">
        <title>Insights into the innate immunome of actiniarians using a comparative genomic approach.</title>
        <authorList>
            <person name="van der Burg C.A."/>
            <person name="Prentis P.J."/>
            <person name="Surm J.M."/>
            <person name="Pavasovic A."/>
        </authorList>
    </citation>
    <scope>NUCLEOTIDE SEQUENCE</scope>
</reference>
<dbReference type="SUPFAM" id="SSF48726">
    <property type="entry name" value="Immunoglobulin"/>
    <property type="match status" value="3"/>
</dbReference>
<dbReference type="CDD" id="cd00096">
    <property type="entry name" value="Ig"/>
    <property type="match status" value="1"/>
</dbReference>
<sequence length="364" mass="41448">MYFQDTVIIYVFFAAIIMLPGLSRAQERCADLKSVNSTKQGLPVLQSTVNPLKIWYTGKFYSLQCCVSGNPAPTVTWFKNGQRLEVNKNIYTKLDSNNQTLWIGGVKIADSGNYTCEARNSKGTVSRHFKVRVELTLLYQQPVVDLQTSSWSQVTGSNVTLNCVILKSARKPFVIWLYQKNIGSKLKFIKFRRNPKYSKTNVIKTEGDQSWSSKLLIRNFTKDDIGAYTCEARNGKKPANDTGILTLFFQEPVVHLASKSWTTVIGSNVSLHCMISKSAGKPSLSWLYKKNVSAKSLSIHNNAKQFITTVKTKKDQAWSSQLMIRNVTEDDKGHIRVWLQMDLKLQMTLEYWRLLKMKNKSMVE</sequence>
<dbReference type="SMART" id="SM00408">
    <property type="entry name" value="IGc2"/>
    <property type="match status" value="3"/>
</dbReference>
<keyword evidence="2" id="KW-0677">Repeat</keyword>
<dbReference type="PANTHER" id="PTHR12231:SF253">
    <property type="entry name" value="DPR-INTERACTING PROTEIN ETA, ISOFORM B-RELATED"/>
    <property type="match status" value="1"/>
</dbReference>
<evidence type="ECO:0000256" key="4">
    <source>
        <dbReference type="ARBA" id="ARBA00023319"/>
    </source>
</evidence>
<feature type="domain" description="Ig-like" evidence="6">
    <location>
        <begin position="142"/>
        <end position="246"/>
    </location>
</feature>
<dbReference type="GO" id="GO:0043005">
    <property type="term" value="C:neuron projection"/>
    <property type="evidence" value="ECO:0007669"/>
    <property type="project" value="TreeGrafter"/>
</dbReference>
<dbReference type="Pfam" id="PF07679">
    <property type="entry name" value="I-set"/>
    <property type="match status" value="1"/>
</dbReference>
<name>A0A1D8RAC3_CALPY</name>
<dbReference type="EMBL" id="KU710367">
    <property type="protein sequence ID" value="AOW69253.1"/>
    <property type="molecule type" value="mRNA"/>
</dbReference>
<evidence type="ECO:0000256" key="1">
    <source>
        <dbReference type="ARBA" id="ARBA00022729"/>
    </source>
</evidence>
<feature type="domain" description="Ig-like" evidence="6">
    <location>
        <begin position="252"/>
        <end position="333"/>
    </location>
</feature>
<organism evidence="7">
    <name type="scientific">Calliactis polypus</name>
    <name type="common">Hermit crab anemone</name>
    <name type="synonym">Priapus polypus</name>
    <dbReference type="NCBI Taxonomy" id="656064"/>
    <lineage>
        <taxon>Eukaryota</taxon>
        <taxon>Metazoa</taxon>
        <taxon>Cnidaria</taxon>
        <taxon>Anthozoa</taxon>
        <taxon>Hexacorallia</taxon>
        <taxon>Actiniaria</taxon>
        <taxon>Nynantheae</taxon>
        <taxon>Hormathiidae</taxon>
        <taxon>Calliactis</taxon>
    </lineage>
</organism>
<keyword evidence="3" id="KW-1015">Disulfide bond</keyword>
<dbReference type="InterPro" id="IPR007110">
    <property type="entry name" value="Ig-like_dom"/>
</dbReference>
<evidence type="ECO:0000256" key="5">
    <source>
        <dbReference type="SAM" id="SignalP"/>
    </source>
</evidence>
<dbReference type="PROSITE" id="PS50835">
    <property type="entry name" value="IG_LIKE"/>
    <property type="match status" value="3"/>
</dbReference>
<dbReference type="InterPro" id="IPR013098">
    <property type="entry name" value="Ig_I-set"/>
</dbReference>
<dbReference type="Pfam" id="PF07686">
    <property type="entry name" value="V-set"/>
    <property type="match status" value="1"/>
</dbReference>
<feature type="chain" id="PRO_5009111578" evidence="5">
    <location>
        <begin position="26"/>
        <end position="364"/>
    </location>
</feature>
<feature type="domain" description="Ig-like" evidence="6">
    <location>
        <begin position="43"/>
        <end position="132"/>
    </location>
</feature>
<dbReference type="PANTHER" id="PTHR12231">
    <property type="entry name" value="CTX-RELATED TYPE I TRANSMEMBRANE PROTEIN"/>
    <property type="match status" value="1"/>
</dbReference>
<keyword evidence="4" id="KW-0393">Immunoglobulin domain</keyword>
<dbReference type="Gene3D" id="2.60.40.10">
    <property type="entry name" value="Immunoglobulins"/>
    <property type="match status" value="3"/>
</dbReference>
<dbReference type="InterPro" id="IPR036179">
    <property type="entry name" value="Ig-like_dom_sf"/>
</dbReference>
<evidence type="ECO:0000259" key="6">
    <source>
        <dbReference type="PROSITE" id="PS50835"/>
    </source>
</evidence>
<evidence type="ECO:0000256" key="3">
    <source>
        <dbReference type="ARBA" id="ARBA00023157"/>
    </source>
</evidence>
<dbReference type="InterPro" id="IPR003598">
    <property type="entry name" value="Ig_sub2"/>
</dbReference>
<keyword evidence="7" id="KW-0675">Receptor</keyword>
<dbReference type="FunFam" id="2.60.40.10:FF:000107">
    <property type="entry name" value="Myosin, light chain kinase a"/>
    <property type="match status" value="1"/>
</dbReference>
<dbReference type="SMART" id="SM00409">
    <property type="entry name" value="IG"/>
    <property type="match status" value="3"/>
</dbReference>
<dbReference type="InterPro" id="IPR013783">
    <property type="entry name" value="Ig-like_fold"/>
</dbReference>
<accession>A0A1D8RAC3</accession>
<keyword evidence="1 5" id="KW-0732">Signal</keyword>
<feature type="signal peptide" evidence="5">
    <location>
        <begin position="1"/>
        <end position="25"/>
    </location>
</feature>
<dbReference type="AlphaFoldDB" id="A0A1D8RAC3"/>
<evidence type="ECO:0000256" key="2">
    <source>
        <dbReference type="ARBA" id="ARBA00022737"/>
    </source>
</evidence>
<evidence type="ECO:0000313" key="7">
    <source>
        <dbReference type="EMBL" id="AOW69253.1"/>
    </source>
</evidence>
<dbReference type="InterPro" id="IPR051170">
    <property type="entry name" value="Neural/epithelial_adhesion"/>
</dbReference>
<dbReference type="InterPro" id="IPR013106">
    <property type="entry name" value="Ig_V-set"/>
</dbReference>
<proteinExistence type="evidence at transcript level"/>
<protein>
    <submittedName>
        <fullName evidence="7">Interleukin-1 receptor</fullName>
    </submittedName>
</protein>